<comment type="subcellular location">
    <subcellularLocation>
        <location evidence="1 7">Cell membrane</location>
        <topology evidence="1 7">Multi-pass membrane protein</topology>
    </subcellularLocation>
</comment>
<feature type="region of interest" description="Disordered" evidence="8">
    <location>
        <begin position="1"/>
        <end position="34"/>
    </location>
</feature>
<comment type="similarity">
    <text evidence="7">Belongs to the binding-protein-dependent transport system permease family.</text>
</comment>
<dbReference type="RefSeq" id="WP_100345879.1">
    <property type="nucleotide sequence ID" value="NZ_PGFB01000005.1"/>
</dbReference>
<dbReference type="InterPro" id="IPR035906">
    <property type="entry name" value="MetI-like_sf"/>
</dbReference>
<feature type="transmembrane region" description="Helical" evidence="7">
    <location>
        <begin position="53"/>
        <end position="74"/>
    </location>
</feature>
<keyword evidence="11" id="KW-1185">Reference proteome</keyword>
<keyword evidence="10" id="KW-0762">Sugar transport</keyword>
<feature type="transmembrane region" description="Helical" evidence="7">
    <location>
        <begin position="287"/>
        <end position="312"/>
    </location>
</feature>
<dbReference type="CDD" id="cd06261">
    <property type="entry name" value="TM_PBP2"/>
    <property type="match status" value="1"/>
</dbReference>
<proteinExistence type="inferred from homology"/>
<evidence type="ECO:0000313" key="10">
    <source>
        <dbReference type="EMBL" id="PJJ55792.1"/>
    </source>
</evidence>
<dbReference type="Proteomes" id="UP000230161">
    <property type="component" value="Unassembled WGS sequence"/>
</dbReference>
<dbReference type="AlphaFoldDB" id="A0A2M9BCZ3"/>
<keyword evidence="2 7" id="KW-0813">Transport</keyword>
<dbReference type="InterPro" id="IPR000515">
    <property type="entry name" value="MetI-like"/>
</dbReference>
<dbReference type="GO" id="GO:0055085">
    <property type="term" value="P:transmembrane transport"/>
    <property type="evidence" value="ECO:0007669"/>
    <property type="project" value="InterPro"/>
</dbReference>
<feature type="domain" description="ABC transmembrane type-1" evidence="9">
    <location>
        <begin position="117"/>
        <end position="308"/>
    </location>
</feature>
<dbReference type="SUPFAM" id="SSF161098">
    <property type="entry name" value="MetI-like"/>
    <property type="match status" value="1"/>
</dbReference>
<gene>
    <name evidence="10" type="ORF">CLV54_3146</name>
</gene>
<sequence>MPTPTSTIATDPAETSIRADAATTRTAPDSRKGGGRVGRGYSAFERVSPASRLLVLAVMIIFAVYSLLPVWWLVVSATKPGGELFTGNGFWFGDSFDLVENIGTLFTTQDGIFSRWLLNSLLYAGVGGAVSTLLSVMCGYALAKFDFPGREAVFGTVLAAVLLPAPILAVPLYLLFSSTGVINTFWAVFIPSIVSPFGVYLARIYAASSVPDSLIEAGRIDGAREFRIFAMGTRIMAPAMVTIFLFQFVAIWTNYLLPSLMLAGNALQPVTVGLINWRDMDGFPVSYITVVTGALVSVVPIVIMFLSLQGFWSKGLTAGSEK</sequence>
<dbReference type="OrthoDB" id="2063054at2"/>
<keyword evidence="5 7" id="KW-1133">Transmembrane helix</keyword>
<dbReference type="Gene3D" id="1.10.3720.10">
    <property type="entry name" value="MetI-like"/>
    <property type="match status" value="1"/>
</dbReference>
<evidence type="ECO:0000256" key="4">
    <source>
        <dbReference type="ARBA" id="ARBA00022692"/>
    </source>
</evidence>
<dbReference type="EMBL" id="PGFB01000005">
    <property type="protein sequence ID" value="PJJ55792.1"/>
    <property type="molecule type" value="Genomic_DNA"/>
</dbReference>
<protein>
    <submittedName>
        <fullName evidence="10">Multiple sugar transport system permease protein</fullName>
    </submittedName>
</protein>
<feature type="transmembrane region" description="Helical" evidence="7">
    <location>
        <begin position="121"/>
        <end position="142"/>
    </location>
</feature>
<accession>A0A2M9BCZ3</accession>
<dbReference type="GO" id="GO:0005886">
    <property type="term" value="C:plasma membrane"/>
    <property type="evidence" value="ECO:0007669"/>
    <property type="project" value="UniProtKB-SubCell"/>
</dbReference>
<evidence type="ECO:0000256" key="2">
    <source>
        <dbReference type="ARBA" id="ARBA00022448"/>
    </source>
</evidence>
<evidence type="ECO:0000256" key="8">
    <source>
        <dbReference type="SAM" id="MobiDB-lite"/>
    </source>
</evidence>
<organism evidence="10 11">
    <name type="scientific">Compostimonas suwonensis</name>
    <dbReference type="NCBI Taxonomy" id="1048394"/>
    <lineage>
        <taxon>Bacteria</taxon>
        <taxon>Bacillati</taxon>
        <taxon>Actinomycetota</taxon>
        <taxon>Actinomycetes</taxon>
        <taxon>Micrococcales</taxon>
        <taxon>Microbacteriaceae</taxon>
        <taxon>Compostimonas</taxon>
    </lineage>
</organism>
<evidence type="ECO:0000313" key="11">
    <source>
        <dbReference type="Proteomes" id="UP000230161"/>
    </source>
</evidence>
<feature type="transmembrane region" description="Helical" evidence="7">
    <location>
        <begin position="255"/>
        <end position="275"/>
    </location>
</feature>
<name>A0A2M9BCZ3_9MICO</name>
<evidence type="ECO:0000256" key="7">
    <source>
        <dbReference type="RuleBase" id="RU363032"/>
    </source>
</evidence>
<evidence type="ECO:0000256" key="3">
    <source>
        <dbReference type="ARBA" id="ARBA00022475"/>
    </source>
</evidence>
<dbReference type="PANTHER" id="PTHR43744:SF12">
    <property type="entry name" value="ABC TRANSPORTER PERMEASE PROTEIN MG189-RELATED"/>
    <property type="match status" value="1"/>
</dbReference>
<evidence type="ECO:0000259" key="9">
    <source>
        <dbReference type="PROSITE" id="PS50928"/>
    </source>
</evidence>
<evidence type="ECO:0000256" key="5">
    <source>
        <dbReference type="ARBA" id="ARBA00022989"/>
    </source>
</evidence>
<feature type="transmembrane region" description="Helical" evidence="7">
    <location>
        <begin position="182"/>
        <end position="205"/>
    </location>
</feature>
<feature type="transmembrane region" description="Helical" evidence="7">
    <location>
        <begin position="154"/>
        <end position="176"/>
    </location>
</feature>
<keyword evidence="6 7" id="KW-0472">Membrane</keyword>
<dbReference type="PANTHER" id="PTHR43744">
    <property type="entry name" value="ABC TRANSPORTER PERMEASE PROTEIN MG189-RELATED-RELATED"/>
    <property type="match status" value="1"/>
</dbReference>
<evidence type="ECO:0000256" key="6">
    <source>
        <dbReference type="ARBA" id="ARBA00023136"/>
    </source>
</evidence>
<comment type="caution">
    <text evidence="10">The sequence shown here is derived from an EMBL/GenBank/DDBJ whole genome shotgun (WGS) entry which is preliminary data.</text>
</comment>
<dbReference type="Pfam" id="PF00528">
    <property type="entry name" value="BPD_transp_1"/>
    <property type="match status" value="1"/>
</dbReference>
<evidence type="ECO:0000256" key="1">
    <source>
        <dbReference type="ARBA" id="ARBA00004651"/>
    </source>
</evidence>
<keyword evidence="4 7" id="KW-0812">Transmembrane</keyword>
<feature type="transmembrane region" description="Helical" evidence="7">
    <location>
        <begin position="226"/>
        <end position="249"/>
    </location>
</feature>
<reference evidence="10 11" key="1">
    <citation type="submission" date="2017-11" db="EMBL/GenBank/DDBJ databases">
        <title>Genomic Encyclopedia of Archaeal and Bacterial Type Strains, Phase II (KMG-II): From Individual Species to Whole Genera.</title>
        <authorList>
            <person name="Goeker M."/>
        </authorList>
    </citation>
    <scope>NUCLEOTIDE SEQUENCE [LARGE SCALE GENOMIC DNA]</scope>
    <source>
        <strain evidence="10 11">DSM 25625</strain>
    </source>
</reference>
<feature type="compositionally biased region" description="Low complexity" evidence="8">
    <location>
        <begin position="15"/>
        <end position="27"/>
    </location>
</feature>
<dbReference type="PROSITE" id="PS50928">
    <property type="entry name" value="ABC_TM1"/>
    <property type="match status" value="1"/>
</dbReference>
<keyword evidence="3" id="KW-1003">Cell membrane</keyword>